<dbReference type="PANTHER" id="PTHR42862">
    <property type="entry name" value="DELTA-1-PYRROLINE-5-CARBOXYLATE DEHYDROGENASE 1, ISOFORM A-RELATED"/>
    <property type="match status" value="1"/>
</dbReference>
<dbReference type="InterPro" id="IPR011975">
    <property type="entry name" value="PaaN_2"/>
</dbReference>
<sequence>MKVLRCKLAPDIVNVTFNIVPTVEWNVSKTTNLDWFTTHRSTLNKAIDACNNRYAWTAYIESPSSKIHGKEPPAQGKARFEAMLNRDFSLTMPGEIGRVGEEVSPYTREPLGISYPQIDVQALYQAMGKGKEAWADAPLDIRFGVCLEILHRCSQQLFENAHATMHTSGQSFIMAFAGSGANALDRGLEALAYAYKAMQDVPASATWQRRFGSEPEVCLEKQYKPMPVGIGAVICCATFPLWNGYPALMASLATGNPVVMKAHPNATLPVAMLVKTCREVLTEAGFDPNLVTLAADTRKEPVAKALLAHDDTAIVDFTGSPTFGHWIEQHCAHLQVYTETAGCNSVVIESTHNLSAMATAIAQSLCQASAQMCTSVQNIHIPASGIVAEGRQISFDEVAGAIVEAVNQLLAKPEQAAFLCGTLVNDDISATIARLREEGAKAGRVLRDSTPYSHPEFSQARTATPLILEVSQQDKALYSQELFGPISFIIKGRSSEDCLDAASADAAQYGAITSHVYSTDDDFIQRAQKSFNRSGASLACNLINMPINFAAAYSDFHVTGLNPAGTACLTDLAFVTRRFRIVQNKVMQA</sequence>
<comment type="caution">
    <text evidence="4">The sequence shown here is derived from an EMBL/GenBank/DDBJ whole genome shotgun (WGS) entry which is preliminary data.</text>
</comment>
<accession>A0ABQ1R6Y2</accession>
<proteinExistence type="predicted"/>
<feature type="domain" description="Aldehyde dehydrogenase" evidence="3">
    <location>
        <begin position="103"/>
        <end position="531"/>
    </location>
</feature>
<evidence type="ECO:0000313" key="4">
    <source>
        <dbReference type="EMBL" id="GGD60665.1"/>
    </source>
</evidence>
<keyword evidence="5" id="KW-1185">Reference proteome</keyword>
<dbReference type="NCBIfam" id="TIGR02288">
    <property type="entry name" value="PaaN_2"/>
    <property type="match status" value="1"/>
</dbReference>
<dbReference type="Gene3D" id="3.40.605.10">
    <property type="entry name" value="Aldehyde Dehydrogenase, Chain A, domain 1"/>
    <property type="match status" value="1"/>
</dbReference>
<organism evidence="4 5">
    <name type="scientific">Lacimicrobium alkaliphilum</name>
    <dbReference type="NCBI Taxonomy" id="1526571"/>
    <lineage>
        <taxon>Bacteria</taxon>
        <taxon>Pseudomonadati</taxon>
        <taxon>Pseudomonadota</taxon>
        <taxon>Gammaproteobacteria</taxon>
        <taxon>Alteromonadales</taxon>
        <taxon>Alteromonadaceae</taxon>
        <taxon>Lacimicrobium</taxon>
    </lineage>
</organism>
<dbReference type="InterPro" id="IPR015590">
    <property type="entry name" value="Aldehyde_DH_dom"/>
</dbReference>
<dbReference type="InterPro" id="IPR016162">
    <property type="entry name" value="Ald_DH_N"/>
</dbReference>
<dbReference type="Gene3D" id="3.40.309.10">
    <property type="entry name" value="Aldehyde Dehydrogenase, Chain A, domain 2"/>
    <property type="match status" value="1"/>
</dbReference>
<dbReference type="Proteomes" id="UP000614272">
    <property type="component" value="Unassembled WGS sequence"/>
</dbReference>
<keyword evidence="2" id="KW-0520">NAD</keyword>
<protein>
    <submittedName>
        <fullName evidence="4">Phenylacetic acid degradation protein PaaN</fullName>
    </submittedName>
</protein>
<dbReference type="PANTHER" id="PTHR42862:SF1">
    <property type="entry name" value="DELTA-1-PYRROLINE-5-CARBOXYLATE DEHYDROGENASE 2, ISOFORM A-RELATED"/>
    <property type="match status" value="1"/>
</dbReference>
<dbReference type="InterPro" id="IPR016163">
    <property type="entry name" value="Ald_DH_C"/>
</dbReference>
<dbReference type="EMBL" id="BMGJ01000004">
    <property type="protein sequence ID" value="GGD60665.1"/>
    <property type="molecule type" value="Genomic_DNA"/>
</dbReference>
<evidence type="ECO:0000259" key="3">
    <source>
        <dbReference type="Pfam" id="PF00171"/>
    </source>
</evidence>
<keyword evidence="1" id="KW-0560">Oxidoreductase</keyword>
<evidence type="ECO:0000256" key="1">
    <source>
        <dbReference type="ARBA" id="ARBA00023002"/>
    </source>
</evidence>
<evidence type="ECO:0000256" key="2">
    <source>
        <dbReference type="ARBA" id="ARBA00023027"/>
    </source>
</evidence>
<dbReference type="InterPro" id="IPR016161">
    <property type="entry name" value="Ald_DH/histidinol_DH"/>
</dbReference>
<dbReference type="InterPro" id="IPR050485">
    <property type="entry name" value="Proline_metab_enzyme"/>
</dbReference>
<evidence type="ECO:0000313" key="5">
    <source>
        <dbReference type="Proteomes" id="UP000614272"/>
    </source>
</evidence>
<gene>
    <name evidence="4" type="ORF">GCM10011357_14970</name>
</gene>
<name>A0ABQ1R6Y2_9ALTE</name>
<dbReference type="SUPFAM" id="SSF53720">
    <property type="entry name" value="ALDH-like"/>
    <property type="match status" value="1"/>
</dbReference>
<dbReference type="Pfam" id="PF00171">
    <property type="entry name" value="Aldedh"/>
    <property type="match status" value="1"/>
</dbReference>
<reference evidence="5" key="1">
    <citation type="journal article" date="2019" name="Int. J. Syst. Evol. Microbiol.">
        <title>The Global Catalogue of Microorganisms (GCM) 10K type strain sequencing project: providing services to taxonomists for standard genome sequencing and annotation.</title>
        <authorList>
            <consortium name="The Broad Institute Genomics Platform"/>
            <consortium name="The Broad Institute Genome Sequencing Center for Infectious Disease"/>
            <person name="Wu L."/>
            <person name="Ma J."/>
        </authorList>
    </citation>
    <scope>NUCLEOTIDE SEQUENCE [LARGE SCALE GENOMIC DNA]</scope>
    <source>
        <strain evidence="5">CGMCC 1.12923</strain>
    </source>
</reference>